<accession>A0A0F7PGP9</accession>
<dbReference type="RefSeq" id="WP_050049491.1">
    <property type="nucleotide sequence ID" value="NZ_CP008875.1"/>
</dbReference>
<reference evidence="2 3" key="3">
    <citation type="journal article" date="2016" name="Stand. Genomic Sci.">
        <title>Complete genome sequence of 'Halanaeroarchaeum sulfurireducens' M27-SA2, a sulfur-reducing and acetate-oxidizing haloarchaeon from the deep-sea hypersaline anoxic lake Medee.</title>
        <authorList>
            <person name="Messina E."/>
            <person name="Sorokin D.Y."/>
            <person name="Kublanov I.V."/>
            <person name="Toshchakov S."/>
            <person name="Lopatina A."/>
            <person name="Arcadi E."/>
            <person name="Smedile F."/>
            <person name="La Spada G."/>
            <person name="La Cono V."/>
            <person name="Yakimov M.M."/>
        </authorList>
    </citation>
    <scope>NUCLEOTIDE SEQUENCE [LARGE SCALE GENOMIC DNA]</scope>
    <source>
        <strain evidence="2 3">M27-SA2</strain>
        <plasmid evidence="3">Plasmid pM27-SA2-01</plasmid>
        <plasmid evidence="2">pM27-SA2-01</plasmid>
    </source>
</reference>
<evidence type="ECO:0000313" key="4">
    <source>
        <dbReference type="Proteomes" id="UP000069906"/>
    </source>
</evidence>
<reference evidence="3" key="2">
    <citation type="submission" date="2015-05" db="EMBL/GenBank/DDBJ databases">
        <title>Complete genome sequence of Halanaeroarchaeum sulfurireducens type strain M27-SA2, a sulfate-reducer haloarchaeon from marine anoxic lake Medee.</title>
        <authorList>
            <person name="Messina E."/>
            <person name="Kublanov I.V."/>
            <person name="Toshchakov S."/>
            <person name="Arcadi E."/>
            <person name="La Spada G."/>
            <person name="La Cono V."/>
            <person name="Yakimov M.M."/>
        </authorList>
    </citation>
    <scope>NUCLEOTIDE SEQUENCE [LARGE SCALE GENOMIC DNA]</scope>
    <source>
        <strain evidence="3">M27-SA2</strain>
        <plasmid evidence="3">Plasmid pM27-SA2-01</plasmid>
    </source>
</reference>
<reference evidence="1 4" key="1">
    <citation type="submission" date="2014-06" db="EMBL/GenBank/DDBJ databases">
        <title>Secret life of haloarchaea: discovery of obligatory anaerobic haloarchaea growing by dissimilatory sulfur reduction.</title>
        <authorList>
            <person name="Sorokin D.Y."/>
            <person name="Kublanov I.V."/>
            <person name="Gavrilov S.N."/>
            <person name="Ferrer M."/>
            <person name="Golyshin P.N."/>
            <person name="Messina E."/>
            <person name="La Cono V."/>
            <person name="Yakimov M.M."/>
        </authorList>
    </citation>
    <scope>NUCLEOTIDE SEQUENCE [LARGE SCALE GENOMIC DNA]</scope>
    <source>
        <strain evidence="1 4">HSR2</strain>
        <plasmid evidence="1 4">pHSR2-01</plasmid>
    </source>
</reference>
<geneLocation type="plasmid" evidence="1 4">
    <name>pHSR2-01</name>
</geneLocation>
<proteinExistence type="predicted"/>
<dbReference type="GeneID" id="26011631"/>
<evidence type="ECO:0000313" key="1">
    <source>
        <dbReference type="EMBL" id="AKH98734.1"/>
    </source>
</evidence>
<organism evidence="1 4">
    <name type="scientific">Halanaeroarchaeum sulfurireducens</name>
    <dbReference type="NCBI Taxonomy" id="1604004"/>
    <lineage>
        <taxon>Archaea</taxon>
        <taxon>Methanobacteriati</taxon>
        <taxon>Methanobacteriota</taxon>
        <taxon>Stenosarchaea group</taxon>
        <taxon>Halobacteria</taxon>
        <taxon>Halobacteriales</taxon>
        <taxon>Halobacteriaceae</taxon>
        <taxon>Halanaeroarchaeum</taxon>
    </lineage>
</organism>
<keyword evidence="4" id="KW-1185">Reference proteome</keyword>
<dbReference type="InterPro" id="IPR046718">
    <property type="entry name" value="DUF6610"/>
</dbReference>
<dbReference type="OrthoDB" id="316054at2157"/>
<dbReference type="HOGENOM" id="CLU_065080_0_0_2"/>
<geneLocation type="plasmid" evidence="2 3">
    <name>pM27-SA2-01</name>
</geneLocation>
<evidence type="ECO:0000313" key="3">
    <source>
        <dbReference type="Proteomes" id="UP000060390"/>
    </source>
</evidence>
<sequence>MSLDLSANASTARKIAEARQADHVAFLHRAPFVADALALGFLPGFREDCGYQETQYQNLTLPVGMLDNDFRNPDLDRFVDRFFEHEPQVGVIGDVYEPADVDDHVAAARKIYGSYPEAELIVVPKCQAVIDEIPEDIVLGYSRGYADRLAHEFSDPADWRGRRVHILGGSPPKQFEVIQQLTRPTLTDDPPADIVGVDWNGLHRGAQFGEFWTADGWDDSGRDADHLTVRKTVRHSLGRIREFWQQHGIWPETTPQEDDIAVAYEGPSPSDLDSAACVECGSNVWTTERGPYVAEYGTGESCGYCSYDCYFSHRHRNDLEELAGEQSVFFPPA</sequence>
<dbReference type="EMBL" id="CP011565">
    <property type="protein sequence ID" value="ALG83178.1"/>
    <property type="molecule type" value="Genomic_DNA"/>
</dbReference>
<dbReference type="AlphaFoldDB" id="A0A0F7PGP9"/>
<dbReference type="Proteomes" id="UP000060390">
    <property type="component" value="Plasmid pM27-SA2-01"/>
</dbReference>
<dbReference type="Proteomes" id="UP000069906">
    <property type="component" value="Plasmid pHSR2-01"/>
</dbReference>
<protein>
    <submittedName>
        <fullName evidence="1">Uncharacterized protein</fullName>
    </submittedName>
</protein>
<dbReference type="PATRIC" id="fig|1604004.4.peg.2387"/>
<dbReference type="Pfam" id="PF20314">
    <property type="entry name" value="DUF6610"/>
    <property type="match status" value="1"/>
</dbReference>
<dbReference type="KEGG" id="hsf:HLASA_3110"/>
<dbReference type="KEGG" id="hsu:HLASF_3108"/>
<dbReference type="EMBL" id="CP008875">
    <property type="protein sequence ID" value="AKH98734.1"/>
    <property type="molecule type" value="Genomic_DNA"/>
</dbReference>
<name>A0A0F7PGP9_9EURY</name>
<evidence type="ECO:0000313" key="2">
    <source>
        <dbReference type="EMBL" id="ALG83178.1"/>
    </source>
</evidence>
<gene>
    <name evidence="2" type="ORF">HLASA_3110</name>
    <name evidence="1" type="ORF">HLASF_3108</name>
</gene>
<keyword evidence="1" id="KW-0614">Plasmid</keyword>